<dbReference type="Proteomes" id="UP000183832">
    <property type="component" value="Unassembled WGS sequence"/>
</dbReference>
<sequence length="96" mass="11235">MMNNLPFPLLPFRFRQWNVNKKTFSPAMSNLQQAKFNVTIRGSSRLISSRNYHQICLMKNQSNAELSEQAKHFLALKLILQVCLDHNERLIKHPKA</sequence>
<evidence type="ECO:0000313" key="1">
    <source>
        <dbReference type="EMBL" id="CRK91532.1"/>
    </source>
</evidence>
<gene>
    <name evidence="1" type="ORF">CLUMA_CG005191</name>
</gene>
<protein>
    <submittedName>
        <fullName evidence="1">CLUMA_CG005191, isoform A</fullName>
    </submittedName>
</protein>
<accession>A0A1J1HVZ5</accession>
<dbReference type="EMBL" id="CVRI01000021">
    <property type="protein sequence ID" value="CRK91532.1"/>
    <property type="molecule type" value="Genomic_DNA"/>
</dbReference>
<proteinExistence type="predicted"/>
<name>A0A1J1HVZ5_9DIPT</name>
<organism evidence="1 2">
    <name type="scientific">Clunio marinus</name>
    <dbReference type="NCBI Taxonomy" id="568069"/>
    <lineage>
        <taxon>Eukaryota</taxon>
        <taxon>Metazoa</taxon>
        <taxon>Ecdysozoa</taxon>
        <taxon>Arthropoda</taxon>
        <taxon>Hexapoda</taxon>
        <taxon>Insecta</taxon>
        <taxon>Pterygota</taxon>
        <taxon>Neoptera</taxon>
        <taxon>Endopterygota</taxon>
        <taxon>Diptera</taxon>
        <taxon>Nematocera</taxon>
        <taxon>Chironomoidea</taxon>
        <taxon>Chironomidae</taxon>
        <taxon>Clunio</taxon>
    </lineage>
</organism>
<dbReference type="AlphaFoldDB" id="A0A1J1HVZ5"/>
<keyword evidence="2" id="KW-1185">Reference proteome</keyword>
<evidence type="ECO:0000313" key="2">
    <source>
        <dbReference type="Proteomes" id="UP000183832"/>
    </source>
</evidence>
<reference evidence="1 2" key="1">
    <citation type="submission" date="2015-04" db="EMBL/GenBank/DDBJ databases">
        <authorList>
            <person name="Syromyatnikov M.Y."/>
            <person name="Popov V.N."/>
        </authorList>
    </citation>
    <scope>NUCLEOTIDE SEQUENCE [LARGE SCALE GENOMIC DNA]</scope>
</reference>